<proteinExistence type="predicted"/>
<reference evidence="2" key="1">
    <citation type="submission" date="2021-01" db="EMBL/GenBank/DDBJ databases">
        <authorList>
            <person name="Corre E."/>
            <person name="Pelletier E."/>
            <person name="Niang G."/>
            <person name="Scheremetjew M."/>
            <person name="Finn R."/>
            <person name="Kale V."/>
            <person name="Holt S."/>
            <person name="Cochrane G."/>
            <person name="Meng A."/>
            <person name="Brown T."/>
            <person name="Cohen L."/>
        </authorList>
    </citation>
    <scope>NUCLEOTIDE SEQUENCE</scope>
    <source>
        <strain evidence="2">PLY182g</strain>
    </source>
</reference>
<evidence type="ECO:0000313" key="2">
    <source>
        <dbReference type="EMBL" id="CAD8613600.1"/>
    </source>
</evidence>
<dbReference type="AlphaFoldDB" id="A0A7S0Q6Y5"/>
<organism evidence="2">
    <name type="scientific">Coccolithus braarudii</name>
    <dbReference type="NCBI Taxonomy" id="221442"/>
    <lineage>
        <taxon>Eukaryota</taxon>
        <taxon>Haptista</taxon>
        <taxon>Haptophyta</taxon>
        <taxon>Prymnesiophyceae</taxon>
        <taxon>Coccolithales</taxon>
        <taxon>Coccolithaceae</taxon>
        <taxon>Coccolithus</taxon>
    </lineage>
</organism>
<protein>
    <submittedName>
        <fullName evidence="2">Uncharacterized protein</fullName>
    </submittedName>
</protein>
<accession>A0A7S0Q6Y5</accession>
<feature type="signal peptide" evidence="1">
    <location>
        <begin position="1"/>
        <end position="16"/>
    </location>
</feature>
<name>A0A7S0Q6Y5_9EUKA</name>
<sequence>MLARALVLIIAGRAVSFSTVTPSERDEYERPTNFRYERKYCKDSVPMYETCGGCGGARGACSGDCTNDGGGHADCKDISWAAGGVSTQAVCQDGQHVSLHFDKVGCTGELVAQLEEQADCYMVDQDDSFFAACGDIPPIDEGDDPAPDDLCTAEIDWENEADAGCDRYLAAGYSCVSTWSEFCAGDNPAGAEFNDSPLSISGCSQCTTT</sequence>
<dbReference type="EMBL" id="HBEY01035532">
    <property type="protein sequence ID" value="CAD8613600.1"/>
    <property type="molecule type" value="Transcribed_RNA"/>
</dbReference>
<feature type="chain" id="PRO_5030925501" evidence="1">
    <location>
        <begin position="17"/>
        <end position="209"/>
    </location>
</feature>
<keyword evidence="1" id="KW-0732">Signal</keyword>
<evidence type="ECO:0000256" key="1">
    <source>
        <dbReference type="SAM" id="SignalP"/>
    </source>
</evidence>
<gene>
    <name evidence="2" type="ORF">CPEL01642_LOCUS16980</name>
</gene>